<comment type="similarity">
    <text evidence="1">Belongs to the glycosyl hydrolase 10 (cellulase F) family.</text>
</comment>
<dbReference type="InterPro" id="IPR001000">
    <property type="entry name" value="GH10_dom"/>
</dbReference>
<dbReference type="GO" id="GO:0000272">
    <property type="term" value="P:polysaccharide catabolic process"/>
    <property type="evidence" value="ECO:0007669"/>
    <property type="project" value="UniProtKB-KW"/>
</dbReference>
<dbReference type="SUPFAM" id="SSF51445">
    <property type="entry name" value="(Trans)glycosidases"/>
    <property type="match status" value="1"/>
</dbReference>
<dbReference type="InterPro" id="IPR044846">
    <property type="entry name" value="GH10"/>
</dbReference>
<dbReference type="OrthoDB" id="3055998at2759"/>
<dbReference type="PANTHER" id="PTHR31490">
    <property type="entry name" value="GLYCOSYL HYDROLASE"/>
    <property type="match status" value="1"/>
</dbReference>
<dbReference type="eggNOG" id="ENOG502QSCW">
    <property type="taxonomic scope" value="Eukaryota"/>
</dbReference>
<dbReference type="PANTHER" id="PTHR31490:SF2">
    <property type="entry name" value="GLYCOSYL HYDROLASE FAMILY 10 PROTEIN"/>
    <property type="match status" value="1"/>
</dbReference>
<proteinExistence type="inferred from homology"/>
<dbReference type="GO" id="GO:0031176">
    <property type="term" value="F:endo-1,4-beta-xylanase activity"/>
    <property type="evidence" value="ECO:0007669"/>
    <property type="project" value="UniProtKB-ARBA"/>
</dbReference>
<evidence type="ECO:0000313" key="7">
    <source>
        <dbReference type="Proteomes" id="UP000029120"/>
    </source>
</evidence>
<dbReference type="Proteomes" id="UP000029120">
    <property type="component" value="Chromosome 7"/>
</dbReference>
<name>A0A087GJF9_ARAAL</name>
<dbReference type="OMA" id="AQNNEDY"/>
<dbReference type="Gene3D" id="3.20.20.80">
    <property type="entry name" value="Glycosidases"/>
    <property type="match status" value="1"/>
</dbReference>
<keyword evidence="2" id="KW-0378">Hydrolase</keyword>
<sequence length="468" mass="52434">MLLVAWLQVSEGQANVGAVFKMNSKYIYAGSVVAESKCWSMLKGGLTVDESGPAELFFESKDTMVEIWVDSVSLQPFTQEEWNSHQEQSILKARKRTVRIRAVNSKGEPVPNATISVEQNKLGFPFGCAVENNILGNQAYINWFTKRFTVTTFANAMKWYSTERIRGQETYSEADAMLQLFKQYGIGVRGHNVLWDDPKYQPEWVKALSSKDLYDAVKQRVSSVVSRYKGQLLGWDVMNENLHRSFFESMLGPTASNMIYAMANANDPTTTLYMNEYNTIEKPTDLASTPARYLQKLRELQNIQGKIPLGIGLESHFNIPNIPYMRSALDTFAATGLPIWLTEVDVRASTNLQAMYFEQVLREGHAHPQVKGMVTWSGYNPAGCFAMCLTDGNFKNLPTGDVVDKLLREWGGLGGKTIGVTDTDGFFEASLFLGDYNLNVSHPLTNSEASYSIKLTTSDEPSPLVFRV</sequence>
<evidence type="ECO:0000256" key="3">
    <source>
        <dbReference type="ARBA" id="ARBA00023277"/>
    </source>
</evidence>
<keyword evidence="3" id="KW-0119">Carbohydrate metabolism</keyword>
<evidence type="ECO:0000259" key="5">
    <source>
        <dbReference type="PROSITE" id="PS51760"/>
    </source>
</evidence>
<dbReference type="InterPro" id="IPR017853">
    <property type="entry name" value="GH"/>
</dbReference>
<dbReference type="EMBL" id="CM002875">
    <property type="protein sequence ID" value="KFK30011.1"/>
    <property type="molecule type" value="Genomic_DNA"/>
</dbReference>
<dbReference type="Gramene" id="KFK30011">
    <property type="protein sequence ID" value="KFK30011"/>
    <property type="gene ID" value="AALP_AA7G206200"/>
</dbReference>
<evidence type="ECO:0000313" key="6">
    <source>
        <dbReference type="EMBL" id="KFK30011.1"/>
    </source>
</evidence>
<dbReference type="PROSITE" id="PS51760">
    <property type="entry name" value="GH10_2"/>
    <property type="match status" value="1"/>
</dbReference>
<feature type="domain" description="GH10" evidence="5">
    <location>
        <begin position="116"/>
        <end position="406"/>
    </location>
</feature>
<organism evidence="6 7">
    <name type="scientific">Arabis alpina</name>
    <name type="common">Alpine rock-cress</name>
    <dbReference type="NCBI Taxonomy" id="50452"/>
    <lineage>
        <taxon>Eukaryota</taxon>
        <taxon>Viridiplantae</taxon>
        <taxon>Streptophyta</taxon>
        <taxon>Embryophyta</taxon>
        <taxon>Tracheophyta</taxon>
        <taxon>Spermatophyta</taxon>
        <taxon>Magnoliopsida</taxon>
        <taxon>eudicotyledons</taxon>
        <taxon>Gunneridae</taxon>
        <taxon>Pentapetalae</taxon>
        <taxon>rosids</taxon>
        <taxon>malvids</taxon>
        <taxon>Brassicales</taxon>
        <taxon>Brassicaceae</taxon>
        <taxon>Arabideae</taxon>
        <taxon>Arabis</taxon>
    </lineage>
</organism>
<accession>A0A087GJF9</accession>
<gene>
    <name evidence="6" type="ordered locus">AALP_Aa7g206200</name>
</gene>
<dbReference type="Pfam" id="PF00331">
    <property type="entry name" value="Glyco_hydro_10"/>
    <property type="match status" value="1"/>
</dbReference>
<evidence type="ECO:0000256" key="1">
    <source>
        <dbReference type="ARBA" id="ARBA00007495"/>
    </source>
</evidence>
<keyword evidence="4" id="KW-0624">Polysaccharide degradation</keyword>
<dbReference type="SMART" id="SM00633">
    <property type="entry name" value="Glyco_10"/>
    <property type="match status" value="1"/>
</dbReference>
<evidence type="ECO:0000256" key="4">
    <source>
        <dbReference type="ARBA" id="ARBA00023326"/>
    </source>
</evidence>
<dbReference type="Gene3D" id="2.60.120.260">
    <property type="entry name" value="Galactose-binding domain-like"/>
    <property type="match status" value="1"/>
</dbReference>
<keyword evidence="7" id="KW-1185">Reference proteome</keyword>
<reference evidence="7" key="1">
    <citation type="journal article" date="2015" name="Nat. Plants">
        <title>Genome expansion of Arabis alpina linked with retrotransposition and reduced symmetric DNA methylation.</title>
        <authorList>
            <person name="Willing E.M."/>
            <person name="Rawat V."/>
            <person name="Mandakova T."/>
            <person name="Maumus F."/>
            <person name="James G.V."/>
            <person name="Nordstroem K.J."/>
            <person name="Becker C."/>
            <person name="Warthmann N."/>
            <person name="Chica C."/>
            <person name="Szarzynska B."/>
            <person name="Zytnicki M."/>
            <person name="Albani M.C."/>
            <person name="Kiefer C."/>
            <person name="Bergonzi S."/>
            <person name="Castaings L."/>
            <person name="Mateos J.L."/>
            <person name="Berns M.C."/>
            <person name="Bujdoso N."/>
            <person name="Piofczyk T."/>
            <person name="de Lorenzo L."/>
            <person name="Barrero-Sicilia C."/>
            <person name="Mateos I."/>
            <person name="Piednoel M."/>
            <person name="Hagmann J."/>
            <person name="Chen-Min-Tao R."/>
            <person name="Iglesias-Fernandez R."/>
            <person name="Schuster S.C."/>
            <person name="Alonso-Blanco C."/>
            <person name="Roudier F."/>
            <person name="Carbonero P."/>
            <person name="Paz-Ares J."/>
            <person name="Davis S.J."/>
            <person name="Pecinka A."/>
            <person name="Quesneville H."/>
            <person name="Colot V."/>
            <person name="Lysak M.A."/>
            <person name="Weigel D."/>
            <person name="Coupland G."/>
            <person name="Schneeberger K."/>
        </authorList>
    </citation>
    <scope>NUCLEOTIDE SEQUENCE [LARGE SCALE GENOMIC DNA]</scope>
    <source>
        <strain evidence="7">cv. Pajares</strain>
    </source>
</reference>
<protein>
    <recommendedName>
        <fullName evidence="5">GH10 domain-containing protein</fullName>
    </recommendedName>
</protein>
<evidence type="ECO:0000256" key="2">
    <source>
        <dbReference type="ARBA" id="ARBA00022801"/>
    </source>
</evidence>
<dbReference type="AlphaFoldDB" id="A0A087GJF9"/>